<reference evidence="1" key="1">
    <citation type="submission" date="2021-02" db="EMBL/GenBank/DDBJ databases">
        <authorList>
            <person name="Nowell W R."/>
        </authorList>
    </citation>
    <scope>NUCLEOTIDE SEQUENCE</scope>
</reference>
<evidence type="ECO:0000313" key="1">
    <source>
        <dbReference type="EMBL" id="CAF4517418.1"/>
    </source>
</evidence>
<gene>
    <name evidence="1" type="ORF">SRO942_LOCUS45607</name>
</gene>
<protein>
    <submittedName>
        <fullName evidence="1">Uncharacterized protein</fullName>
    </submittedName>
</protein>
<evidence type="ECO:0000313" key="2">
    <source>
        <dbReference type="Proteomes" id="UP000681722"/>
    </source>
</evidence>
<sequence length="338" mass="40240">VESHMMTINDLYDDLWLEIFEFLYINEIFHSFWNINSNVNRLITDHRQKLHAFMISEESQDYFNLTILPNIHSDQLILLKLKYCYKNQINLYEFKNLQSLTLFNIDSTRLKSLFMQKQSIKLKYLCFNVLIVDNKDKSKILKSLLKMTTLKTCQFNFIAGKIGLTGKNIISSSILSNIENLITESDFVTTSLFKLIPHLPKLHYLNIHLQCDDRYKSDITLNSLLNLKILKLYLSHVSFNHLKLLFKSVCSNLQILMLNGWITNDLQYLSSENWINIFKLLKNLQKFKINLTYHTWRRLTTEEINRIITDFEHYQQKIRVSQWQKSNGKNDLYLIGEY</sequence>
<dbReference type="OrthoDB" id="10004872at2759"/>
<dbReference type="AlphaFoldDB" id="A0A8S2XZR3"/>
<organism evidence="1 2">
    <name type="scientific">Didymodactylos carnosus</name>
    <dbReference type="NCBI Taxonomy" id="1234261"/>
    <lineage>
        <taxon>Eukaryota</taxon>
        <taxon>Metazoa</taxon>
        <taxon>Spiralia</taxon>
        <taxon>Gnathifera</taxon>
        <taxon>Rotifera</taxon>
        <taxon>Eurotatoria</taxon>
        <taxon>Bdelloidea</taxon>
        <taxon>Philodinida</taxon>
        <taxon>Philodinidae</taxon>
        <taxon>Didymodactylos</taxon>
    </lineage>
</organism>
<dbReference type="Proteomes" id="UP000681722">
    <property type="component" value="Unassembled WGS sequence"/>
</dbReference>
<accession>A0A8S2XZR3</accession>
<feature type="non-terminal residue" evidence="1">
    <location>
        <position position="1"/>
    </location>
</feature>
<name>A0A8S2XZR3_9BILA</name>
<proteinExistence type="predicted"/>
<dbReference type="EMBL" id="CAJOBC010109099">
    <property type="protein sequence ID" value="CAF4517418.1"/>
    <property type="molecule type" value="Genomic_DNA"/>
</dbReference>
<dbReference type="SUPFAM" id="SSF52047">
    <property type="entry name" value="RNI-like"/>
    <property type="match status" value="1"/>
</dbReference>
<comment type="caution">
    <text evidence="1">The sequence shown here is derived from an EMBL/GenBank/DDBJ whole genome shotgun (WGS) entry which is preliminary data.</text>
</comment>